<organism evidence="2">
    <name type="scientific">Lepeophtheirus salmonis</name>
    <name type="common">Salmon louse</name>
    <name type="synonym">Caligus salmonis</name>
    <dbReference type="NCBI Taxonomy" id="72036"/>
    <lineage>
        <taxon>Eukaryota</taxon>
        <taxon>Metazoa</taxon>
        <taxon>Ecdysozoa</taxon>
        <taxon>Arthropoda</taxon>
        <taxon>Crustacea</taxon>
        <taxon>Multicrustacea</taxon>
        <taxon>Hexanauplia</taxon>
        <taxon>Copepoda</taxon>
        <taxon>Siphonostomatoida</taxon>
        <taxon>Caligidae</taxon>
        <taxon>Lepeophtheirus</taxon>
    </lineage>
</organism>
<proteinExistence type="predicted"/>
<name>A0A0K2VA19_LEPSM</name>
<evidence type="ECO:0000313" key="2">
    <source>
        <dbReference type="EMBL" id="CDW47329.1"/>
    </source>
</evidence>
<protein>
    <submittedName>
        <fullName evidence="2">Troponin C, isoform 1like [Musca domestica]</fullName>
    </submittedName>
</protein>
<feature type="region of interest" description="Disordered" evidence="1">
    <location>
        <begin position="1"/>
        <end position="23"/>
    </location>
</feature>
<feature type="compositionally biased region" description="Acidic residues" evidence="1">
    <location>
        <begin position="1"/>
        <end position="11"/>
    </location>
</feature>
<evidence type="ECO:0000256" key="1">
    <source>
        <dbReference type="SAM" id="MobiDB-lite"/>
    </source>
</evidence>
<reference evidence="2" key="1">
    <citation type="submission" date="2014-05" db="EMBL/GenBank/DDBJ databases">
        <authorList>
            <person name="Chronopoulou M."/>
        </authorList>
    </citation>
    <scope>NUCLEOTIDE SEQUENCE</scope>
    <source>
        <tissue evidence="2">Whole organism</tissue>
    </source>
</reference>
<accession>A0A0K2VA19</accession>
<dbReference type="AlphaFoldDB" id="A0A0K2VA19"/>
<sequence length="23" mass="2610">MEIVEEVDEDGSGTIDFDGNKYF</sequence>
<dbReference type="EMBL" id="HACA01029968">
    <property type="protein sequence ID" value="CDW47329.1"/>
    <property type="molecule type" value="Transcribed_RNA"/>
</dbReference>